<name>A0AAU9WSJ6_9CNID</name>
<evidence type="ECO:0000313" key="1">
    <source>
        <dbReference type="EMBL" id="CAH3124419.1"/>
    </source>
</evidence>
<comment type="caution">
    <text evidence="1">The sequence shown here is derived from an EMBL/GenBank/DDBJ whole genome shotgun (WGS) entry which is preliminary data.</text>
</comment>
<gene>
    <name evidence="1" type="ORF">PMEA_00011256</name>
</gene>
<dbReference type="EMBL" id="CALNXJ010000020">
    <property type="protein sequence ID" value="CAH3124419.1"/>
    <property type="molecule type" value="Genomic_DNA"/>
</dbReference>
<evidence type="ECO:0000313" key="2">
    <source>
        <dbReference type="Proteomes" id="UP001159428"/>
    </source>
</evidence>
<reference evidence="1 2" key="1">
    <citation type="submission" date="2022-05" db="EMBL/GenBank/DDBJ databases">
        <authorList>
            <consortium name="Genoscope - CEA"/>
            <person name="William W."/>
        </authorList>
    </citation>
    <scope>NUCLEOTIDE SEQUENCE [LARGE SCALE GENOMIC DNA]</scope>
</reference>
<protein>
    <submittedName>
        <fullName evidence="1">Uncharacterized protein</fullName>
    </submittedName>
</protein>
<organism evidence="1 2">
    <name type="scientific">Pocillopora meandrina</name>
    <dbReference type="NCBI Taxonomy" id="46732"/>
    <lineage>
        <taxon>Eukaryota</taxon>
        <taxon>Metazoa</taxon>
        <taxon>Cnidaria</taxon>
        <taxon>Anthozoa</taxon>
        <taxon>Hexacorallia</taxon>
        <taxon>Scleractinia</taxon>
        <taxon>Astrocoeniina</taxon>
        <taxon>Pocilloporidae</taxon>
        <taxon>Pocillopora</taxon>
    </lineage>
</organism>
<feature type="non-terminal residue" evidence="1">
    <location>
        <position position="139"/>
    </location>
</feature>
<dbReference type="AlphaFoldDB" id="A0AAU9WSJ6"/>
<dbReference type="Proteomes" id="UP001159428">
    <property type="component" value="Unassembled WGS sequence"/>
</dbReference>
<sequence>MSENRRKYSQFVRSKCQNATSAVCMLMNMLDQPTITALGFKYNERLTAMLEIAPLNTECMNTGDIPEARAFEGILNCFSSFYLIYLFNLIKLSIYSWGDVWCNLSKMASALGHHTVHCSQIPALIHIRRRCIPGSNSKF</sequence>
<keyword evidence="2" id="KW-1185">Reference proteome</keyword>
<accession>A0AAU9WSJ6</accession>
<proteinExistence type="predicted"/>